<dbReference type="InterPro" id="IPR016024">
    <property type="entry name" value="ARM-type_fold"/>
</dbReference>
<organism evidence="1 2">
    <name type="scientific">Canna indica</name>
    <name type="common">Indian-shot</name>
    <dbReference type="NCBI Taxonomy" id="4628"/>
    <lineage>
        <taxon>Eukaryota</taxon>
        <taxon>Viridiplantae</taxon>
        <taxon>Streptophyta</taxon>
        <taxon>Embryophyta</taxon>
        <taxon>Tracheophyta</taxon>
        <taxon>Spermatophyta</taxon>
        <taxon>Magnoliopsida</taxon>
        <taxon>Liliopsida</taxon>
        <taxon>Zingiberales</taxon>
        <taxon>Cannaceae</taxon>
        <taxon>Canna</taxon>
    </lineage>
</organism>
<evidence type="ECO:0008006" key="3">
    <source>
        <dbReference type="Google" id="ProtNLM"/>
    </source>
</evidence>
<dbReference type="Gene3D" id="1.25.10.10">
    <property type="entry name" value="Leucine-rich Repeat Variant"/>
    <property type="match status" value="1"/>
</dbReference>
<dbReference type="EMBL" id="CP136894">
    <property type="protein sequence ID" value="WOL09207.1"/>
    <property type="molecule type" value="Genomic_DNA"/>
</dbReference>
<protein>
    <recommendedName>
        <fullName evidence="3">ARM repeat superfamily protein</fullName>
    </recommendedName>
</protein>
<dbReference type="SUPFAM" id="SSF48371">
    <property type="entry name" value="ARM repeat"/>
    <property type="match status" value="1"/>
</dbReference>
<evidence type="ECO:0000313" key="2">
    <source>
        <dbReference type="Proteomes" id="UP001327560"/>
    </source>
</evidence>
<accession>A0AAQ3KID8</accession>
<reference evidence="1 2" key="1">
    <citation type="submission" date="2023-10" db="EMBL/GenBank/DDBJ databases">
        <title>Chromosome-scale genome assembly provides insights into flower coloration mechanisms of Canna indica.</title>
        <authorList>
            <person name="Li C."/>
        </authorList>
    </citation>
    <scope>NUCLEOTIDE SEQUENCE [LARGE SCALE GENOMIC DNA]</scope>
    <source>
        <tissue evidence="1">Flower</tissue>
    </source>
</reference>
<dbReference type="InterPro" id="IPR011989">
    <property type="entry name" value="ARM-like"/>
</dbReference>
<evidence type="ECO:0000313" key="1">
    <source>
        <dbReference type="EMBL" id="WOL09207.1"/>
    </source>
</evidence>
<proteinExistence type="predicted"/>
<keyword evidence="2" id="KW-1185">Reference proteome</keyword>
<gene>
    <name evidence="1" type="ORF">Cni_G17960</name>
</gene>
<name>A0AAQ3KID8_9LILI</name>
<dbReference type="Proteomes" id="UP001327560">
    <property type="component" value="Chromosome 5"/>
</dbReference>
<sequence>MTTQAIDTIVAERLEKARSDSEEVRVAALQTLSAHTKLSSLNRDLLARSHNALPLLFSLSASASPLTLPLLLSILLHLSLNPNLKQPLASAAAGGGGGFLPRLHSLLSTSPQAASLL</sequence>
<dbReference type="AlphaFoldDB" id="A0AAQ3KID8"/>